<keyword evidence="1" id="KW-1133">Transmembrane helix</keyword>
<dbReference type="Proteomes" id="UP001236500">
    <property type="component" value="Chromosome"/>
</dbReference>
<name>A0ABY8NHC2_9GAMM</name>
<feature type="domain" description="Uncharacterized protein YyaB-like PH" evidence="2">
    <location>
        <begin position="62"/>
        <end position="131"/>
    </location>
</feature>
<keyword evidence="1" id="KW-0472">Membrane</keyword>
<dbReference type="RefSeq" id="WP_280322312.1">
    <property type="nucleotide sequence ID" value="NZ_CP118605.1"/>
</dbReference>
<dbReference type="EMBL" id="CP118605">
    <property type="protein sequence ID" value="WGL18330.1"/>
    <property type="molecule type" value="Genomic_DNA"/>
</dbReference>
<accession>A0ABY8NHC2</accession>
<evidence type="ECO:0000256" key="1">
    <source>
        <dbReference type="SAM" id="Phobius"/>
    </source>
</evidence>
<keyword evidence="4" id="KW-1185">Reference proteome</keyword>
<sequence length="133" mass="14240">MQEFHSKVDTWLAVIIWGSVAFSMIIAIYLLMAQPISGANAAIVAVVAVLGAALPAWIMLSTSYIVFNGVLKIHSGPFSWSVPVDEISSVSATRDTLSSPALSLDRLRVTYSGGKSIMISPQAKREFLSAIGR</sequence>
<feature type="transmembrane region" description="Helical" evidence="1">
    <location>
        <begin position="12"/>
        <end position="31"/>
    </location>
</feature>
<evidence type="ECO:0000259" key="2">
    <source>
        <dbReference type="Pfam" id="PF06713"/>
    </source>
</evidence>
<protein>
    <submittedName>
        <fullName evidence="3">PH domain-containing protein</fullName>
    </submittedName>
</protein>
<evidence type="ECO:0000313" key="4">
    <source>
        <dbReference type="Proteomes" id="UP001236500"/>
    </source>
</evidence>
<feature type="transmembrane region" description="Helical" evidence="1">
    <location>
        <begin position="43"/>
        <end position="67"/>
    </location>
</feature>
<keyword evidence="1" id="KW-0812">Transmembrane</keyword>
<organism evidence="3 4">
    <name type="scientific">Microbulbifer bruguierae</name>
    <dbReference type="NCBI Taxonomy" id="3029061"/>
    <lineage>
        <taxon>Bacteria</taxon>
        <taxon>Pseudomonadati</taxon>
        <taxon>Pseudomonadota</taxon>
        <taxon>Gammaproteobacteria</taxon>
        <taxon>Cellvibrionales</taxon>
        <taxon>Microbulbiferaceae</taxon>
        <taxon>Microbulbifer</taxon>
    </lineage>
</organism>
<proteinExistence type="predicted"/>
<dbReference type="Pfam" id="PF06713">
    <property type="entry name" value="bPH_4"/>
    <property type="match status" value="1"/>
</dbReference>
<dbReference type="InterPro" id="IPR009589">
    <property type="entry name" value="PH_YyaB-like"/>
</dbReference>
<reference evidence="3 4" key="1">
    <citation type="submission" date="2023-02" db="EMBL/GenBank/DDBJ databases">
        <title>Description and genomic characterization of Microbulbifer bruguierae sp. nov., isolated from the sediment of mangrove plant Bruguiera sexangula.</title>
        <authorList>
            <person name="Long M."/>
        </authorList>
    </citation>
    <scope>NUCLEOTIDE SEQUENCE [LARGE SCALE GENOMIC DNA]</scope>
    <source>
        <strain evidence="3 4">H12</strain>
    </source>
</reference>
<evidence type="ECO:0000313" key="3">
    <source>
        <dbReference type="EMBL" id="WGL18330.1"/>
    </source>
</evidence>
<gene>
    <name evidence="3" type="ORF">PVT68_08550</name>
</gene>